<reference evidence="3 4" key="1">
    <citation type="submission" date="2019-08" db="EMBL/GenBank/DDBJ databases">
        <title>Genome sequencing of Psyttalia spp.-associated microbial isolates reveals a potentially novel species in the Serratia genus.</title>
        <authorList>
            <person name="Tannieres-Laurent M."/>
            <person name="Sparks M.E."/>
            <person name="Blackburn M.B."/>
            <person name="Gundersen-Rindal D.E."/>
            <person name="Bon M.-C."/>
        </authorList>
    </citation>
    <scope>NUCLEOTIDE SEQUENCE [LARGE SCALE GENOMIC DNA]</scope>
    <source>
        <strain evidence="4">Pon4B</strain>
    </source>
</reference>
<accession>A0ABS8J630</accession>
<dbReference type="Proteomes" id="UP001199135">
    <property type="component" value="Unassembled WGS sequence"/>
</dbReference>
<dbReference type="SUPFAM" id="SSF53756">
    <property type="entry name" value="UDP-Glycosyltransferase/glycogen phosphorylase"/>
    <property type="match status" value="1"/>
</dbReference>
<feature type="domain" description="Glycosyltransferase subfamily 4-like N-terminal" evidence="1">
    <location>
        <begin position="140"/>
        <end position="187"/>
    </location>
</feature>
<proteinExistence type="predicted"/>
<dbReference type="Gene3D" id="3.40.50.2000">
    <property type="entry name" value="Glycogen Phosphorylase B"/>
    <property type="match status" value="2"/>
</dbReference>
<evidence type="ECO:0000259" key="1">
    <source>
        <dbReference type="Pfam" id="PF13439"/>
    </source>
</evidence>
<dbReference type="Pfam" id="PF13524">
    <property type="entry name" value="Glyco_trans_1_2"/>
    <property type="match status" value="1"/>
</dbReference>
<dbReference type="InterPro" id="IPR028098">
    <property type="entry name" value="Glyco_trans_4-like_N"/>
</dbReference>
<evidence type="ECO:0000313" key="4">
    <source>
        <dbReference type="Proteomes" id="UP001199135"/>
    </source>
</evidence>
<feature type="domain" description="Spore protein YkvP/CgeB glycosyl transferase-like" evidence="2">
    <location>
        <begin position="224"/>
        <end position="328"/>
    </location>
</feature>
<dbReference type="Pfam" id="PF13439">
    <property type="entry name" value="Glyco_transf_4"/>
    <property type="match status" value="1"/>
</dbReference>
<keyword evidence="4" id="KW-1185">Reference proteome</keyword>
<dbReference type="InterPro" id="IPR055259">
    <property type="entry name" value="YkvP/CgeB_Glyco_trans-like"/>
</dbReference>
<organism evidence="3 4">
    <name type="scientific">Serratia montpellierensis</name>
    <dbReference type="NCBI Taxonomy" id="2598730"/>
    <lineage>
        <taxon>Bacteria</taxon>
        <taxon>Pseudomonadati</taxon>
        <taxon>Pseudomonadota</taxon>
        <taxon>Gammaproteobacteria</taxon>
        <taxon>Enterobacterales</taxon>
        <taxon>Yersiniaceae</taxon>
        <taxon>Serratia</taxon>
    </lineage>
</organism>
<gene>
    <name evidence="3" type="ORF">FUU20_11900</name>
</gene>
<comment type="caution">
    <text evidence="3">The sequence shown here is derived from an EMBL/GenBank/DDBJ whole genome shotgun (WGS) entry which is preliminary data.</text>
</comment>
<evidence type="ECO:0000313" key="3">
    <source>
        <dbReference type="EMBL" id="MCC7659450.1"/>
    </source>
</evidence>
<sequence length="360" mass="41525">MEKVLILSHTQGYSDFKIGSHHYANGLSKIGCDVFYSGIPRTIFHKLLRKKNSSPYKLNETVSNIQLSAIFPLTMPMGFFTSVVNPFIFSFFEANRMVKGMRYRAVICDSPFFYPLLKNIKFENLYYRPTDNYVAMVGEKAIAYEKRMCGESKMVICTSQAVSDNIVRSYGVCRSRVKTITNGYDSEHFFKINDSDENRKNAIYIGALDYRFDFDALMVLAEGNKGIIFDIYGPVERRYKAEILKFRDVGNVFFHGKINYSVTNELMNKYKVGLLLLKKTNSNFGRSPMKLWEYLASGLNVLYANIDNVELSEMLFRYDTHADMISKFKLANEVTSEIKKDILENNSWRGKVIELSNLIF</sequence>
<protein>
    <submittedName>
        <fullName evidence="3">Glycosyltransferase family 4 protein</fullName>
    </submittedName>
</protein>
<dbReference type="RefSeq" id="WP_230490245.1">
    <property type="nucleotide sequence ID" value="NZ_VOSN01000005.1"/>
</dbReference>
<name>A0ABS8J630_9GAMM</name>
<dbReference type="EMBL" id="VOSO01000012">
    <property type="protein sequence ID" value="MCC7659450.1"/>
    <property type="molecule type" value="Genomic_DNA"/>
</dbReference>
<evidence type="ECO:0000259" key="2">
    <source>
        <dbReference type="Pfam" id="PF13524"/>
    </source>
</evidence>